<sequence>MATIAPPSDDEWILEDDRRACKRLSTFIERGWHVLEPGQKYRHGWHIDAIADHLEAVSNGELTRLLVNVPPGTMKSMACGVFFPAWEWGPRGMPHLRFMGTSYKDSLAIRDNVKTRRLIQSRWYQERWGSGFAMIGDQNTKTKFENDATGFREAMAFNSMTGSRGDRVLLDDPLSVQMAKSDVQREEANETFREALPTRLNNPDSSAIIVIMQRLHESDVSGAIIAGDYGYEHLMLPMEFEPERCCYTVVLPTHMDVKAIEARYDAEKQAWYPEGAAVPEARREYVANIKPRLVYRQDQRTEDGELLFPDRFPASVVERDKTIMGSYASAGQFQQRPAPRSGGMFKREWFDGKIIGAAPAGTVWVRHWDLAATASEKADRTAGVKMGLTPEGRYVVAHVIKTQSEGNEVRKLIRAIADVDGKGCMISLPQDPGQAGKVQKQDFVAQLAGFNVRATGETGDKVTRAEPFSAQCEAGNVFLVRGPWIEGYLDELCLFPNGKFKDQVDASSGAFARLLTAPKPKTTTTSVQGLF</sequence>
<feature type="domain" description="Terminase large subunit gp17-like C-terminal" evidence="2">
    <location>
        <begin position="368"/>
        <end position="511"/>
    </location>
</feature>
<protein>
    <submittedName>
        <fullName evidence="3">Putative phage terminase large subunit-like protein</fullName>
    </submittedName>
</protein>
<proteinExistence type="predicted"/>
<evidence type="ECO:0000313" key="4">
    <source>
        <dbReference type="Proteomes" id="UP000245396"/>
    </source>
</evidence>
<evidence type="ECO:0000259" key="2">
    <source>
        <dbReference type="Pfam" id="PF17289"/>
    </source>
</evidence>
<dbReference type="InterPro" id="IPR006517">
    <property type="entry name" value="Phage_terminase_lsu-like_C"/>
</dbReference>
<dbReference type="RefSeq" id="WP_244916163.1">
    <property type="nucleotide sequence ID" value="NZ_QGGG01000010.1"/>
</dbReference>
<organism evidence="3 4">
    <name type="scientific">Pseudaminobacter salicylatoxidans</name>
    <dbReference type="NCBI Taxonomy" id="93369"/>
    <lineage>
        <taxon>Bacteria</taxon>
        <taxon>Pseudomonadati</taxon>
        <taxon>Pseudomonadota</taxon>
        <taxon>Alphaproteobacteria</taxon>
        <taxon>Hyphomicrobiales</taxon>
        <taxon>Phyllobacteriaceae</taxon>
        <taxon>Pseudaminobacter</taxon>
    </lineage>
</organism>
<evidence type="ECO:0000313" key="3">
    <source>
        <dbReference type="EMBL" id="PWJ81505.1"/>
    </source>
</evidence>
<dbReference type="Pfam" id="PF17289">
    <property type="entry name" value="Terminase_6C"/>
    <property type="match status" value="1"/>
</dbReference>
<reference evidence="3 4" key="1">
    <citation type="submission" date="2018-05" db="EMBL/GenBank/DDBJ databases">
        <title>Genomic Encyclopedia of Type Strains, Phase IV (KMG-IV): sequencing the most valuable type-strain genomes for metagenomic binning, comparative biology and taxonomic classification.</title>
        <authorList>
            <person name="Goeker M."/>
        </authorList>
    </citation>
    <scope>NUCLEOTIDE SEQUENCE [LARGE SCALE GENOMIC DNA]</scope>
    <source>
        <strain evidence="3 4">DSM 6986</strain>
    </source>
</reference>
<dbReference type="EMBL" id="QGGG01000010">
    <property type="protein sequence ID" value="PWJ81505.1"/>
    <property type="molecule type" value="Genomic_DNA"/>
</dbReference>
<comment type="caution">
    <text evidence="3">The sequence shown here is derived from an EMBL/GenBank/DDBJ whole genome shotgun (WGS) entry which is preliminary data.</text>
</comment>
<dbReference type="Proteomes" id="UP000245396">
    <property type="component" value="Unassembled WGS sequence"/>
</dbReference>
<dbReference type="AlphaFoldDB" id="A0A316CM41"/>
<keyword evidence="1" id="KW-1188">Viral release from host cell</keyword>
<gene>
    <name evidence="3" type="ORF">C7441_11037</name>
</gene>
<evidence type="ECO:0000256" key="1">
    <source>
        <dbReference type="ARBA" id="ARBA00022612"/>
    </source>
</evidence>
<dbReference type="NCBIfam" id="TIGR01630">
    <property type="entry name" value="psiM2_ORF9"/>
    <property type="match status" value="1"/>
</dbReference>
<accession>A0A316CM41</accession>
<name>A0A316CM41_PSESE</name>
<keyword evidence="4" id="KW-1185">Reference proteome</keyword>
<dbReference type="InterPro" id="IPR035421">
    <property type="entry name" value="Terminase_6C"/>
</dbReference>